<dbReference type="Proteomes" id="UP000660611">
    <property type="component" value="Unassembled WGS sequence"/>
</dbReference>
<sequence>MQLFGNRITAPKALMIREIMVNDSCVVVTLDRALFLRAGEQLWFEGTQPVVERLDGSRVRPPRTWCTVTWAYKLL</sequence>
<dbReference type="EMBL" id="BONQ01000129">
    <property type="protein sequence ID" value="GIG50353.1"/>
    <property type="molecule type" value="Genomic_DNA"/>
</dbReference>
<dbReference type="AlphaFoldDB" id="A0A919UH56"/>
<organism evidence="1 2">
    <name type="scientific">Dactylosporangium siamense</name>
    <dbReference type="NCBI Taxonomy" id="685454"/>
    <lineage>
        <taxon>Bacteria</taxon>
        <taxon>Bacillati</taxon>
        <taxon>Actinomycetota</taxon>
        <taxon>Actinomycetes</taxon>
        <taxon>Micromonosporales</taxon>
        <taxon>Micromonosporaceae</taxon>
        <taxon>Dactylosporangium</taxon>
    </lineage>
</organism>
<protein>
    <submittedName>
        <fullName evidence="1">Uncharacterized protein</fullName>
    </submittedName>
</protein>
<name>A0A919UH56_9ACTN</name>
<evidence type="ECO:0000313" key="1">
    <source>
        <dbReference type="EMBL" id="GIG50353.1"/>
    </source>
</evidence>
<gene>
    <name evidence="1" type="ORF">Dsi01nite_083940</name>
</gene>
<accession>A0A919UH56</accession>
<proteinExistence type="predicted"/>
<reference evidence="1" key="1">
    <citation type="submission" date="2021-01" db="EMBL/GenBank/DDBJ databases">
        <title>Whole genome shotgun sequence of Dactylosporangium siamense NBRC 106093.</title>
        <authorList>
            <person name="Komaki H."/>
            <person name="Tamura T."/>
        </authorList>
    </citation>
    <scope>NUCLEOTIDE SEQUENCE</scope>
    <source>
        <strain evidence="1">NBRC 106093</strain>
    </source>
</reference>
<evidence type="ECO:0000313" key="2">
    <source>
        <dbReference type="Proteomes" id="UP000660611"/>
    </source>
</evidence>
<keyword evidence="2" id="KW-1185">Reference proteome</keyword>
<dbReference type="RefSeq" id="WP_203851996.1">
    <property type="nucleotide sequence ID" value="NZ_BAAAVW010000027.1"/>
</dbReference>
<comment type="caution">
    <text evidence="1">The sequence shown here is derived from an EMBL/GenBank/DDBJ whole genome shotgun (WGS) entry which is preliminary data.</text>
</comment>